<dbReference type="OrthoDB" id="114550at2759"/>
<evidence type="ECO:0000313" key="2">
    <source>
        <dbReference type="EMBL" id="KAG7376316.1"/>
    </source>
</evidence>
<proteinExistence type="predicted"/>
<dbReference type="AlphaFoldDB" id="A0A8T1V5V8"/>
<keyword evidence="1" id="KW-0175">Coiled coil</keyword>
<dbReference type="EMBL" id="JAGDFM010000730">
    <property type="protein sequence ID" value="KAG7376316.1"/>
    <property type="molecule type" value="Genomic_DNA"/>
</dbReference>
<name>A0A8T1V5V8_9STRA</name>
<evidence type="ECO:0000256" key="1">
    <source>
        <dbReference type="SAM" id="Coils"/>
    </source>
</evidence>
<keyword evidence="3" id="KW-1185">Reference proteome</keyword>
<sequence length="210" mass="24173">MPFACLARLFSLSFLRRRHRRDGATLRRQQRRRLSKRVQAISAVVQVPEMQAMSVEFDMRSNRSMSPSFYLTRTDRLGRDPVDVAKSEQQKLRKALERAVKQERKEARTREKLAEKSDRAFRTRGSSGSRIAVLAAGTVSDCSFTSDQEILAEIWAKRPSSVDRLSVENMPEVDDELVDTAPMEFLFFTGCPDDRNLRDCRLRSNTRAAR</sequence>
<organism evidence="2 3">
    <name type="scientific">Phytophthora pseudosyringae</name>
    <dbReference type="NCBI Taxonomy" id="221518"/>
    <lineage>
        <taxon>Eukaryota</taxon>
        <taxon>Sar</taxon>
        <taxon>Stramenopiles</taxon>
        <taxon>Oomycota</taxon>
        <taxon>Peronosporomycetes</taxon>
        <taxon>Peronosporales</taxon>
        <taxon>Peronosporaceae</taxon>
        <taxon>Phytophthora</taxon>
    </lineage>
</organism>
<reference evidence="2" key="1">
    <citation type="submission" date="2021-02" db="EMBL/GenBank/DDBJ databases">
        <authorList>
            <person name="Palmer J.M."/>
        </authorList>
    </citation>
    <scope>NUCLEOTIDE SEQUENCE</scope>
    <source>
        <strain evidence="2">SCRP734</strain>
    </source>
</reference>
<comment type="caution">
    <text evidence="2">The sequence shown here is derived from an EMBL/GenBank/DDBJ whole genome shotgun (WGS) entry which is preliminary data.</text>
</comment>
<protein>
    <submittedName>
        <fullName evidence="2">Uncharacterized protein</fullName>
    </submittedName>
</protein>
<feature type="coiled-coil region" evidence="1">
    <location>
        <begin position="82"/>
        <end position="113"/>
    </location>
</feature>
<gene>
    <name evidence="2" type="ORF">PHYPSEUDO_013766</name>
</gene>
<accession>A0A8T1V5V8</accession>
<dbReference type="Proteomes" id="UP000694044">
    <property type="component" value="Unassembled WGS sequence"/>
</dbReference>
<evidence type="ECO:0000313" key="3">
    <source>
        <dbReference type="Proteomes" id="UP000694044"/>
    </source>
</evidence>